<proteinExistence type="inferred from homology"/>
<dbReference type="HAMAP" id="MF_03030">
    <property type="entry name" value="MGME1"/>
    <property type="match status" value="1"/>
</dbReference>
<dbReference type="AlphaFoldDB" id="A0AAD9RWG7"/>
<accession>A0AAD9RWG7</accession>
<evidence type="ECO:0000313" key="4">
    <source>
        <dbReference type="Proteomes" id="UP001258017"/>
    </source>
</evidence>
<name>A0AAD9RWG7_9HYME</name>
<keyword evidence="4" id="KW-1185">Reference proteome</keyword>
<feature type="compositionally biased region" description="Basic and acidic residues" evidence="2">
    <location>
        <begin position="12"/>
        <end position="31"/>
    </location>
</feature>
<feature type="active site" evidence="1">
    <location>
        <position position="307"/>
    </location>
</feature>
<dbReference type="Proteomes" id="UP001258017">
    <property type="component" value="Unassembled WGS sequence"/>
</dbReference>
<dbReference type="GO" id="GO:0043504">
    <property type="term" value="P:mitochondrial DNA repair"/>
    <property type="evidence" value="ECO:0007669"/>
    <property type="project" value="UniProtKB-UniRule"/>
</dbReference>
<feature type="active site" evidence="1">
    <location>
        <position position="294"/>
    </location>
</feature>
<evidence type="ECO:0000313" key="3">
    <source>
        <dbReference type="EMBL" id="KAK2586948.1"/>
    </source>
</evidence>
<keyword evidence="1" id="KW-0269">Exonuclease</keyword>
<comment type="similarity">
    <text evidence="1">Belongs to the MGME1 family.</text>
</comment>
<comment type="function">
    <text evidence="1">Metal-dependent single-stranded DNA (ssDNA) exonuclease involved in mitochondrial genome maintenance.</text>
</comment>
<reference evidence="3" key="2">
    <citation type="journal article" date="2023" name="Commun. Biol.">
        <title>Intrasexual cuticular hydrocarbon dimorphism in a wasp sheds light on hydrocarbon biosynthesis genes in Hymenoptera.</title>
        <authorList>
            <person name="Moris V.C."/>
            <person name="Podsiadlowski L."/>
            <person name="Martin S."/>
            <person name="Oeyen J.P."/>
            <person name="Donath A."/>
            <person name="Petersen M."/>
            <person name="Wilbrandt J."/>
            <person name="Misof B."/>
            <person name="Liedtke D."/>
            <person name="Thamm M."/>
            <person name="Scheiner R."/>
            <person name="Schmitt T."/>
            <person name="Niehuis O."/>
        </authorList>
    </citation>
    <scope>NUCLEOTIDE SEQUENCE</scope>
    <source>
        <strain evidence="3">GBR_01_08_01A</strain>
    </source>
</reference>
<gene>
    <name evidence="3" type="ORF">KPH14_009874</name>
</gene>
<feature type="region of interest" description="Disordered" evidence="2">
    <location>
        <begin position="12"/>
        <end position="37"/>
    </location>
</feature>
<keyword evidence="1" id="KW-0540">Nuclease</keyword>
<dbReference type="EMBL" id="JAIFRP010000010">
    <property type="protein sequence ID" value="KAK2586948.1"/>
    <property type="molecule type" value="Genomic_DNA"/>
</dbReference>
<sequence length="392" mass="45169">MAALHRVRREDRFMYGPMKNKERQSLEDSKNKSQSGGALRDSELWWHLKLAKCMMKKHATIEPCVSAKVKRIRIYKKLDALDRVTNHNKTEAIANKKENINSKMSQDIRKVETIYDKRDIENKHSDILETKDITTKLNSSSFKDIKLLDVVINNMTSFPIFNMEKKLPLIADKVEILSISARDDPMTLHYPSVTKILAATLSAESKKALELWKARLTTEMGVDKFNEFYQEQLKSGSAFHSYIENTLYGRSVDVSDHIRPAFDSLSDIVKELEDIRAIESHIAHKHLYYKGKIDCIAMYRGELCVIDWKKSEKDKSSLTSTYDAPVQIAAYIGALNYSNSYPFTVKCGLIVVGYTNGKPADTYIIKDNVLKTYWKKWLLKLQQYWSSISKQT</sequence>
<dbReference type="GO" id="GO:0005739">
    <property type="term" value="C:mitochondrion"/>
    <property type="evidence" value="ECO:0007669"/>
    <property type="project" value="UniProtKB-SubCell"/>
</dbReference>
<dbReference type="PANTHER" id="PTHR31340">
    <property type="entry name" value="MITOCHONDRIAL GENOME MAINTENANCE EXONUCLEASE 1"/>
    <property type="match status" value="1"/>
</dbReference>
<keyword evidence="1" id="KW-0378">Hydrolase</keyword>
<protein>
    <recommendedName>
        <fullName evidence="1">Mitochondrial genome maintenance exonuclease 1</fullName>
        <ecNumber evidence="1">3.1.-.-</ecNumber>
    </recommendedName>
</protein>
<dbReference type="EC" id="3.1.-.-" evidence="1"/>
<comment type="caution">
    <text evidence="3">The sequence shown here is derived from an EMBL/GenBank/DDBJ whole genome shotgun (WGS) entry which is preliminary data.</text>
</comment>
<dbReference type="PANTHER" id="PTHR31340:SF3">
    <property type="entry name" value="MITOCHONDRIAL GENOME MAINTENANCE EXONUCLEASE 1"/>
    <property type="match status" value="1"/>
</dbReference>
<reference evidence="3" key="1">
    <citation type="submission" date="2021-08" db="EMBL/GenBank/DDBJ databases">
        <authorList>
            <person name="Misof B."/>
            <person name="Oliver O."/>
            <person name="Podsiadlowski L."/>
            <person name="Donath A."/>
            <person name="Peters R."/>
            <person name="Mayer C."/>
            <person name="Rust J."/>
            <person name="Gunkel S."/>
            <person name="Lesny P."/>
            <person name="Martin S."/>
            <person name="Oeyen J.P."/>
            <person name="Petersen M."/>
            <person name="Panagiotis P."/>
            <person name="Wilbrandt J."/>
            <person name="Tanja T."/>
        </authorList>
    </citation>
    <scope>NUCLEOTIDE SEQUENCE</scope>
    <source>
        <strain evidence="3">GBR_01_08_01A</strain>
        <tissue evidence="3">Thorax + abdomen</tissue>
    </source>
</reference>
<keyword evidence="1" id="KW-0496">Mitochondrion</keyword>
<dbReference type="GO" id="GO:0008297">
    <property type="term" value="F:single-stranded DNA exodeoxyribonuclease activity"/>
    <property type="evidence" value="ECO:0007669"/>
    <property type="project" value="UniProtKB-UniRule"/>
</dbReference>
<organism evidence="3 4">
    <name type="scientific">Odynerus spinipes</name>
    <dbReference type="NCBI Taxonomy" id="1348599"/>
    <lineage>
        <taxon>Eukaryota</taxon>
        <taxon>Metazoa</taxon>
        <taxon>Ecdysozoa</taxon>
        <taxon>Arthropoda</taxon>
        <taxon>Hexapoda</taxon>
        <taxon>Insecta</taxon>
        <taxon>Pterygota</taxon>
        <taxon>Neoptera</taxon>
        <taxon>Endopterygota</taxon>
        <taxon>Hymenoptera</taxon>
        <taxon>Apocrita</taxon>
        <taxon>Aculeata</taxon>
        <taxon>Vespoidea</taxon>
        <taxon>Vespidae</taxon>
        <taxon>Eumeninae</taxon>
        <taxon>Odynerus</taxon>
    </lineage>
</organism>
<feature type="active site" evidence="1">
    <location>
        <position position="309"/>
    </location>
</feature>
<evidence type="ECO:0000256" key="2">
    <source>
        <dbReference type="SAM" id="MobiDB-lite"/>
    </source>
</evidence>
<dbReference type="GO" id="GO:0006264">
    <property type="term" value="P:mitochondrial DNA replication"/>
    <property type="evidence" value="ECO:0007669"/>
    <property type="project" value="TreeGrafter"/>
</dbReference>
<comment type="subcellular location">
    <subcellularLocation>
        <location evidence="1">Mitochondrion</location>
    </subcellularLocation>
</comment>
<evidence type="ECO:0000256" key="1">
    <source>
        <dbReference type="HAMAP-Rule" id="MF_03030"/>
    </source>
</evidence>